<organism evidence="1 2">
    <name type="scientific">Sphaerobolus stellatus (strain SS14)</name>
    <dbReference type="NCBI Taxonomy" id="990650"/>
    <lineage>
        <taxon>Eukaryota</taxon>
        <taxon>Fungi</taxon>
        <taxon>Dikarya</taxon>
        <taxon>Basidiomycota</taxon>
        <taxon>Agaricomycotina</taxon>
        <taxon>Agaricomycetes</taxon>
        <taxon>Phallomycetidae</taxon>
        <taxon>Geastrales</taxon>
        <taxon>Sphaerobolaceae</taxon>
        <taxon>Sphaerobolus</taxon>
    </lineage>
</organism>
<accession>A0A0C9UGI4</accession>
<name>A0A0C9UGI4_SPHS4</name>
<proteinExistence type="predicted"/>
<dbReference type="EMBL" id="KN837132">
    <property type="protein sequence ID" value="KIJ42173.1"/>
    <property type="molecule type" value="Genomic_DNA"/>
</dbReference>
<reference evidence="1 2" key="1">
    <citation type="submission" date="2014-06" db="EMBL/GenBank/DDBJ databases">
        <title>Evolutionary Origins and Diversification of the Mycorrhizal Mutualists.</title>
        <authorList>
            <consortium name="DOE Joint Genome Institute"/>
            <consortium name="Mycorrhizal Genomics Consortium"/>
            <person name="Kohler A."/>
            <person name="Kuo A."/>
            <person name="Nagy L.G."/>
            <person name="Floudas D."/>
            <person name="Copeland A."/>
            <person name="Barry K.W."/>
            <person name="Cichocki N."/>
            <person name="Veneault-Fourrey C."/>
            <person name="LaButti K."/>
            <person name="Lindquist E.A."/>
            <person name="Lipzen A."/>
            <person name="Lundell T."/>
            <person name="Morin E."/>
            <person name="Murat C."/>
            <person name="Riley R."/>
            <person name="Ohm R."/>
            <person name="Sun H."/>
            <person name="Tunlid A."/>
            <person name="Henrissat B."/>
            <person name="Grigoriev I.V."/>
            <person name="Hibbett D.S."/>
            <person name="Martin F."/>
        </authorList>
    </citation>
    <scope>NUCLEOTIDE SEQUENCE [LARGE SCALE GENOMIC DNA]</scope>
    <source>
        <strain evidence="1 2">SS14</strain>
    </source>
</reference>
<evidence type="ECO:0000313" key="1">
    <source>
        <dbReference type="EMBL" id="KIJ42173.1"/>
    </source>
</evidence>
<dbReference type="Proteomes" id="UP000054279">
    <property type="component" value="Unassembled WGS sequence"/>
</dbReference>
<gene>
    <name evidence="1" type="ORF">M422DRAFT_254870</name>
</gene>
<sequence length="159" mass="17680">MLRIDNGLAVPSQIWGRARVLEMVHDASAILDPFAIRCRRHLRIFASHADFRAATRNVLLFQPGAANATAKYSPPPPSQPRIFVPAVPVVGCQVYNCHAIYESIPDGMKVEVEAIGPLWVEVLTSLQQIRWWRAVDLREVGIDVRLVISLVETDATTSV</sequence>
<dbReference type="HOGENOM" id="CLU_158154_0_0_1"/>
<evidence type="ECO:0000313" key="2">
    <source>
        <dbReference type="Proteomes" id="UP000054279"/>
    </source>
</evidence>
<protein>
    <submittedName>
        <fullName evidence="1">Uncharacterized protein</fullName>
    </submittedName>
</protein>
<keyword evidence="2" id="KW-1185">Reference proteome</keyword>
<dbReference type="AlphaFoldDB" id="A0A0C9UGI4"/>